<dbReference type="Proteomes" id="UP000064967">
    <property type="component" value="Chromosome"/>
</dbReference>
<evidence type="ECO:0000256" key="2">
    <source>
        <dbReference type="ARBA" id="ARBA00022679"/>
    </source>
</evidence>
<dbReference type="AlphaFoldDB" id="A0A0K1PPF7"/>
<dbReference type="InterPro" id="IPR004629">
    <property type="entry name" value="WecG_TagA_CpsF"/>
</dbReference>
<dbReference type="EMBL" id="CP012333">
    <property type="protein sequence ID" value="AKU95425.1"/>
    <property type="molecule type" value="Genomic_DNA"/>
</dbReference>
<organism evidence="3 4">
    <name type="scientific">Labilithrix luteola</name>
    <dbReference type="NCBI Taxonomy" id="1391654"/>
    <lineage>
        <taxon>Bacteria</taxon>
        <taxon>Pseudomonadati</taxon>
        <taxon>Myxococcota</taxon>
        <taxon>Polyangia</taxon>
        <taxon>Polyangiales</taxon>
        <taxon>Labilitrichaceae</taxon>
        <taxon>Labilithrix</taxon>
    </lineage>
</organism>
<dbReference type="RefSeq" id="WP_146646877.1">
    <property type="nucleotide sequence ID" value="NZ_CP012333.1"/>
</dbReference>
<keyword evidence="1" id="KW-0328">Glycosyltransferase</keyword>
<dbReference type="PANTHER" id="PTHR34136">
    <property type="match status" value="1"/>
</dbReference>
<dbReference type="STRING" id="1391654.AKJ09_02089"/>
<sequence>MRRVSIDGLFFDDVTTEEATGRIVELAKLRDKPRYVCTGNLDHLAIAESDEEFRNAYERADFVVADGAPIVWLSKLGGQALKERVAGSDLFWTLGRASAETGVTLFFLGGAPGSADAAKGVLEKRYPGTKIVGTYCPPFETFGTQEEQDRIAERVKAASPDILLVAFGAPKQEKWIAKNRERLGVPVAIGVGGSFEMASGMLKRAPKWMQRAGLEWAYRFAQQPRRLFSRYIVRDVPHLAKAAARTVRERIAPRV</sequence>
<accession>A0A0K1PPF7</accession>
<dbReference type="Pfam" id="PF03808">
    <property type="entry name" value="Glyco_tran_WecG"/>
    <property type="match status" value="1"/>
</dbReference>
<dbReference type="KEGG" id="llu:AKJ09_02089"/>
<protein>
    <submittedName>
        <fullName evidence="3">N-acetylmannosaminyltransferase</fullName>
    </submittedName>
</protein>
<name>A0A0K1PPF7_9BACT</name>
<dbReference type="PATRIC" id="fig|1391654.3.peg.2105"/>
<evidence type="ECO:0000313" key="3">
    <source>
        <dbReference type="EMBL" id="AKU95425.1"/>
    </source>
</evidence>
<dbReference type="GO" id="GO:0016758">
    <property type="term" value="F:hexosyltransferase activity"/>
    <property type="evidence" value="ECO:0007669"/>
    <property type="project" value="TreeGrafter"/>
</dbReference>
<dbReference type="CDD" id="cd06533">
    <property type="entry name" value="Glyco_transf_WecG_TagA"/>
    <property type="match status" value="1"/>
</dbReference>
<reference evidence="3 4" key="1">
    <citation type="submission" date="2015-08" db="EMBL/GenBank/DDBJ databases">
        <authorList>
            <person name="Babu N.S."/>
            <person name="Beckwith C.J."/>
            <person name="Beseler K.G."/>
            <person name="Brison A."/>
            <person name="Carone J.V."/>
            <person name="Caskin T.P."/>
            <person name="Diamond M."/>
            <person name="Durham M.E."/>
            <person name="Foxe J.M."/>
            <person name="Go M."/>
            <person name="Henderson B.A."/>
            <person name="Jones I.B."/>
            <person name="McGettigan J.A."/>
            <person name="Micheletti S.J."/>
            <person name="Nasrallah M.E."/>
            <person name="Ortiz D."/>
            <person name="Piller C.R."/>
            <person name="Privatt S.R."/>
            <person name="Schneider S.L."/>
            <person name="Sharp S."/>
            <person name="Smith T.C."/>
            <person name="Stanton J.D."/>
            <person name="Ullery H.E."/>
            <person name="Wilson R.J."/>
            <person name="Serrano M.G."/>
            <person name="Buck G."/>
            <person name="Lee V."/>
            <person name="Wang Y."/>
            <person name="Carvalho R."/>
            <person name="Voegtly L."/>
            <person name="Shi R."/>
            <person name="Duckworth R."/>
            <person name="Johnson A."/>
            <person name="Loviza R."/>
            <person name="Walstead R."/>
            <person name="Shah Z."/>
            <person name="Kiflezghi M."/>
            <person name="Wade K."/>
            <person name="Ball S.L."/>
            <person name="Bradley K.W."/>
            <person name="Asai D.J."/>
            <person name="Bowman C.A."/>
            <person name="Russell D.A."/>
            <person name="Pope W.H."/>
            <person name="Jacobs-Sera D."/>
            <person name="Hendrix R.W."/>
            <person name="Hatfull G.F."/>
        </authorList>
    </citation>
    <scope>NUCLEOTIDE SEQUENCE [LARGE SCALE GENOMIC DNA]</scope>
    <source>
        <strain evidence="3 4">DSM 27648</strain>
    </source>
</reference>
<evidence type="ECO:0000313" key="4">
    <source>
        <dbReference type="Proteomes" id="UP000064967"/>
    </source>
</evidence>
<proteinExistence type="predicted"/>
<evidence type="ECO:0000256" key="1">
    <source>
        <dbReference type="ARBA" id="ARBA00022676"/>
    </source>
</evidence>
<keyword evidence="2 3" id="KW-0808">Transferase</keyword>
<keyword evidence="4" id="KW-1185">Reference proteome</keyword>
<dbReference type="OrthoDB" id="9808602at2"/>
<dbReference type="PANTHER" id="PTHR34136:SF1">
    <property type="entry name" value="UDP-N-ACETYL-D-MANNOSAMINURONIC ACID TRANSFERASE"/>
    <property type="match status" value="1"/>
</dbReference>
<dbReference type="NCBIfam" id="TIGR00696">
    <property type="entry name" value="wecG_tagA_cpsF"/>
    <property type="match status" value="1"/>
</dbReference>
<gene>
    <name evidence="3" type="ORF">AKJ09_02089</name>
</gene>